<evidence type="ECO:0000259" key="2">
    <source>
        <dbReference type="Pfam" id="PF25079"/>
    </source>
</evidence>
<feature type="transmembrane region" description="Helical" evidence="1">
    <location>
        <begin position="71"/>
        <end position="90"/>
    </location>
</feature>
<dbReference type="AlphaFoldDB" id="H9MDP2"/>
<dbReference type="PANTHER" id="PTHR31052">
    <property type="entry name" value="COBRA-LIKE PROTEIN 7"/>
    <property type="match status" value="1"/>
</dbReference>
<name>H9MDP2_PINLA</name>
<organism evidence="3">
    <name type="scientific">Pinus lambertiana</name>
    <name type="common">Sugar pine</name>
    <dbReference type="NCBI Taxonomy" id="3343"/>
    <lineage>
        <taxon>Eukaryota</taxon>
        <taxon>Viridiplantae</taxon>
        <taxon>Streptophyta</taxon>
        <taxon>Embryophyta</taxon>
        <taxon>Tracheophyta</taxon>
        <taxon>Spermatophyta</taxon>
        <taxon>Pinopsida</taxon>
        <taxon>Pinidae</taxon>
        <taxon>Conifers I</taxon>
        <taxon>Pinales</taxon>
        <taxon>Pinaceae</taxon>
        <taxon>Pinus</taxon>
        <taxon>Pinus subgen. Strobus</taxon>
    </lineage>
</organism>
<dbReference type="InterPro" id="IPR056900">
    <property type="entry name" value="COB_C"/>
</dbReference>
<keyword evidence="1" id="KW-0472">Membrane</keyword>
<sequence length="91" mass="9900">NEGLNYLNAETNGSTPYDPRIPGKQQSVISFTKKLTPGIDIVAGDGYPTKLFFNGEECSLPDFFPSGAGHAVSRNFPLLLVASMFFFLVIL</sequence>
<dbReference type="Pfam" id="PF25079">
    <property type="entry name" value="COB_C"/>
    <property type="match status" value="1"/>
</dbReference>
<feature type="domain" description="COBRA C-terminal" evidence="2">
    <location>
        <begin position="2"/>
        <end position="65"/>
    </location>
</feature>
<accession>H9MDP2</accession>
<evidence type="ECO:0000313" key="3">
    <source>
        <dbReference type="EMBL" id="AEW09239.1"/>
    </source>
</evidence>
<evidence type="ECO:0000256" key="1">
    <source>
        <dbReference type="SAM" id="Phobius"/>
    </source>
</evidence>
<keyword evidence="1" id="KW-1133">Transmembrane helix</keyword>
<gene>
    <name evidence="3" type="ORF">UMN_927_01</name>
</gene>
<keyword evidence="1" id="KW-0812">Transmembrane</keyword>
<reference evidence="3" key="1">
    <citation type="submission" date="2011-12" db="EMBL/GenBank/DDBJ databases">
        <title>Nucleotide Diversity and Divergence in the Loblolly Pine Gene Space.</title>
        <authorList>
            <person name="Neale D.B."/>
            <person name="Wegrzyn J.L."/>
            <person name="Lee J.M."/>
            <person name="Eckert A.J."/>
            <person name="Liechty J.D."/>
            <person name="Stevens K.A."/>
            <person name="Langley C.H."/>
        </authorList>
    </citation>
    <scope>NUCLEOTIDE SEQUENCE</scope>
    <source>
        <strain evidence="3">10843</strain>
        <tissue evidence="3">Megagametophyte</tissue>
    </source>
</reference>
<dbReference type="PANTHER" id="PTHR31052:SF3">
    <property type="entry name" value="COBRA-LIKE PROTEIN 7"/>
    <property type="match status" value="1"/>
</dbReference>
<dbReference type="EMBL" id="JQ264401">
    <property type="protein sequence ID" value="AEW09239.1"/>
    <property type="molecule type" value="Genomic_DNA"/>
</dbReference>
<proteinExistence type="predicted"/>
<protein>
    <recommendedName>
        <fullName evidence="2">COBRA C-terminal domain-containing protein</fullName>
    </recommendedName>
</protein>
<feature type="non-terminal residue" evidence="3">
    <location>
        <position position="1"/>
    </location>
</feature>